<gene>
    <name evidence="3" type="ORF">ALECFALPRED_009149</name>
</gene>
<keyword evidence="2" id="KW-0732">Signal</keyword>
<protein>
    <submittedName>
        <fullName evidence="3">Uncharacterized protein</fullName>
    </submittedName>
</protein>
<dbReference type="AlphaFoldDB" id="A0A8H3J6D2"/>
<accession>A0A8H3J6D2</accession>
<keyword evidence="4" id="KW-1185">Reference proteome</keyword>
<dbReference type="Proteomes" id="UP000664203">
    <property type="component" value="Unassembled WGS sequence"/>
</dbReference>
<evidence type="ECO:0000313" key="4">
    <source>
        <dbReference type="Proteomes" id="UP000664203"/>
    </source>
</evidence>
<proteinExistence type="predicted"/>
<organism evidence="3 4">
    <name type="scientific">Alectoria fallacina</name>
    <dbReference type="NCBI Taxonomy" id="1903189"/>
    <lineage>
        <taxon>Eukaryota</taxon>
        <taxon>Fungi</taxon>
        <taxon>Dikarya</taxon>
        <taxon>Ascomycota</taxon>
        <taxon>Pezizomycotina</taxon>
        <taxon>Lecanoromycetes</taxon>
        <taxon>OSLEUM clade</taxon>
        <taxon>Lecanoromycetidae</taxon>
        <taxon>Lecanorales</taxon>
        <taxon>Lecanorineae</taxon>
        <taxon>Parmeliaceae</taxon>
        <taxon>Alectoria</taxon>
    </lineage>
</organism>
<evidence type="ECO:0000256" key="1">
    <source>
        <dbReference type="SAM" id="MobiDB-lite"/>
    </source>
</evidence>
<sequence length="196" mass="20921">MSPSTRALPRLFLLTIFIHLVAISCALTLPISACENGIATTNTTSNCETNAPATNPSAPTAVGNPPSSLSFPPAPFLYRIRGTPYIIKYTNYGAAIPLDDGIVLLSTAQEEILYELSRLPDHVDIVIATTRVWAEASARLTVKPTPSMRHSTCGLILAGMLECGDSYGFVEADLQFLSVEDVFRPFGDGSLVSSDG</sequence>
<dbReference type="OrthoDB" id="10443273at2759"/>
<dbReference type="EMBL" id="CAJPDR010000660">
    <property type="protein sequence ID" value="CAF9941460.1"/>
    <property type="molecule type" value="Genomic_DNA"/>
</dbReference>
<evidence type="ECO:0000256" key="2">
    <source>
        <dbReference type="SAM" id="SignalP"/>
    </source>
</evidence>
<reference evidence="3" key="1">
    <citation type="submission" date="2021-03" db="EMBL/GenBank/DDBJ databases">
        <authorList>
            <person name="Tagirdzhanova G."/>
        </authorList>
    </citation>
    <scope>NUCLEOTIDE SEQUENCE</scope>
</reference>
<evidence type="ECO:0000313" key="3">
    <source>
        <dbReference type="EMBL" id="CAF9941460.1"/>
    </source>
</evidence>
<name>A0A8H3J6D2_9LECA</name>
<comment type="caution">
    <text evidence="3">The sequence shown here is derived from an EMBL/GenBank/DDBJ whole genome shotgun (WGS) entry which is preliminary data.</text>
</comment>
<dbReference type="PROSITE" id="PS51257">
    <property type="entry name" value="PROKAR_LIPOPROTEIN"/>
    <property type="match status" value="1"/>
</dbReference>
<feature type="region of interest" description="Disordered" evidence="1">
    <location>
        <begin position="43"/>
        <end position="65"/>
    </location>
</feature>
<feature type="chain" id="PRO_5034825606" evidence="2">
    <location>
        <begin position="29"/>
        <end position="196"/>
    </location>
</feature>
<feature type="signal peptide" evidence="2">
    <location>
        <begin position="1"/>
        <end position="28"/>
    </location>
</feature>
<feature type="compositionally biased region" description="Low complexity" evidence="1">
    <location>
        <begin position="49"/>
        <end position="65"/>
    </location>
</feature>